<name>A0AC60A8K6_RANTA</name>
<organism evidence="1 2">
    <name type="scientific">Rangifer tarandus platyrhynchus</name>
    <name type="common">Svalbard reindeer</name>
    <dbReference type="NCBI Taxonomy" id="3082113"/>
    <lineage>
        <taxon>Eukaryota</taxon>
        <taxon>Metazoa</taxon>
        <taxon>Chordata</taxon>
        <taxon>Craniata</taxon>
        <taxon>Vertebrata</taxon>
        <taxon>Euteleostomi</taxon>
        <taxon>Mammalia</taxon>
        <taxon>Eutheria</taxon>
        <taxon>Laurasiatheria</taxon>
        <taxon>Artiodactyla</taxon>
        <taxon>Ruminantia</taxon>
        <taxon>Pecora</taxon>
        <taxon>Cervidae</taxon>
        <taxon>Odocoileinae</taxon>
        <taxon>Rangifer</taxon>
    </lineage>
</organism>
<reference evidence="1" key="2">
    <citation type="submission" date="2025-03" db="EMBL/GenBank/DDBJ databases">
        <authorList>
            <consortium name="ELIXIR-Norway"/>
            <consortium name="Elixir Norway"/>
        </authorList>
    </citation>
    <scope>NUCLEOTIDE SEQUENCE</scope>
</reference>
<evidence type="ECO:0000313" key="2">
    <source>
        <dbReference type="Proteomes" id="UP001162501"/>
    </source>
</evidence>
<gene>
    <name evidence="1" type="ORF">MRATA1EN22A_LOCUS28276</name>
</gene>
<accession>A0AC60A8K6</accession>
<dbReference type="Proteomes" id="UP001162501">
    <property type="component" value="Chromosome 9"/>
</dbReference>
<proteinExistence type="predicted"/>
<evidence type="ECO:0000313" key="1">
    <source>
        <dbReference type="EMBL" id="CAN0571248.1"/>
    </source>
</evidence>
<dbReference type="EMBL" id="OX596093">
    <property type="protein sequence ID" value="CAN0571248.1"/>
    <property type="molecule type" value="Genomic_DNA"/>
</dbReference>
<sequence length="101" mass="10805">MTQVSLGKRGALLCSTLGGQSSPLLLNQLHISLTRIEDGHVYNRGPPIFSLKGTGMLLPRRLLRSLPIEDVSRNTTPHSGSKPGASHCRPESLAHGSSPDQ</sequence>
<reference evidence="1" key="1">
    <citation type="submission" date="2023-05" db="EMBL/GenBank/DDBJ databases">
        <authorList>
            <consortium name="ELIXIR-Norway"/>
        </authorList>
    </citation>
    <scope>NUCLEOTIDE SEQUENCE</scope>
</reference>
<protein>
    <submittedName>
        <fullName evidence="1">Uncharacterized protein</fullName>
    </submittedName>
</protein>